<dbReference type="Proteomes" id="UP000095228">
    <property type="component" value="Chromosome"/>
</dbReference>
<evidence type="ECO:0000256" key="1">
    <source>
        <dbReference type="SAM" id="SignalP"/>
    </source>
</evidence>
<feature type="chain" id="PRO_5009105326" evidence="1">
    <location>
        <begin position="28"/>
        <end position="287"/>
    </location>
</feature>
<proteinExistence type="predicted"/>
<feature type="signal peptide" evidence="1">
    <location>
        <begin position="1"/>
        <end position="27"/>
    </location>
</feature>
<dbReference type="OrthoDB" id="188934at2"/>
<name>A0A1D8AXF2_9BACT</name>
<dbReference type="AlphaFoldDB" id="A0A1D8AXF2"/>
<gene>
    <name evidence="2" type="ORF">Verru16b_02637</name>
</gene>
<evidence type="ECO:0000313" key="3">
    <source>
        <dbReference type="Proteomes" id="UP000095228"/>
    </source>
</evidence>
<dbReference type="KEGG" id="obg:Verru16b_02637"/>
<dbReference type="EMBL" id="CP016094">
    <property type="protein sequence ID" value="AOS45556.1"/>
    <property type="molecule type" value="Genomic_DNA"/>
</dbReference>
<protein>
    <submittedName>
        <fullName evidence="2">Uncharacterized protein</fullName>
    </submittedName>
</protein>
<reference evidence="2 3" key="1">
    <citation type="submission" date="2016-06" db="EMBL/GenBank/DDBJ databases">
        <title>Three novel species with peptidoglycan cell walls form the new genus Lacunisphaera gen. nov. in the family Opitutaceae of the verrucomicrobial subdivision 4.</title>
        <authorList>
            <person name="Rast P."/>
            <person name="Gloeckner I."/>
            <person name="Jogler M."/>
            <person name="Boedeker C."/>
            <person name="Jeske O."/>
            <person name="Wiegand S."/>
            <person name="Reinhardt R."/>
            <person name="Schumann P."/>
            <person name="Rohde M."/>
            <person name="Spring S."/>
            <person name="Gloeckner F.O."/>
            <person name="Jogler C."/>
        </authorList>
    </citation>
    <scope>NUCLEOTIDE SEQUENCE [LARGE SCALE GENOMIC DNA]</scope>
    <source>
        <strain evidence="2 3">IG16b</strain>
    </source>
</reference>
<evidence type="ECO:0000313" key="2">
    <source>
        <dbReference type="EMBL" id="AOS45556.1"/>
    </source>
</evidence>
<keyword evidence="3" id="KW-1185">Reference proteome</keyword>
<keyword evidence="1" id="KW-0732">Signal</keyword>
<organism evidence="2 3">
    <name type="scientific">Lacunisphaera limnophila</name>
    <dbReference type="NCBI Taxonomy" id="1838286"/>
    <lineage>
        <taxon>Bacteria</taxon>
        <taxon>Pseudomonadati</taxon>
        <taxon>Verrucomicrobiota</taxon>
        <taxon>Opitutia</taxon>
        <taxon>Opitutales</taxon>
        <taxon>Opitutaceae</taxon>
        <taxon>Lacunisphaera</taxon>
    </lineage>
</organism>
<sequence>MNLQPVLSAPTGLVLLLGLLLAGPAAAQTAFQKAAGKFLHKDVDVISVTDMTEAGRAYAPATPTQPVYYKLVYFGYTHFDGTRVWAGESIPKNKDVLTWMIEAMRAQGYLVADAAHPPEQLLVFSWGMMEGGKDRPALGFLGGDKLNLMWEQVQYGGFVDPRVLLRGMIRTGVAGKVWDIAESDLFLGAVRSFTLDAMENPNPTLLWETRFGCPATGLAMDRAMPLLVAAAAMNFGRETTKPVTINATEAFSGNVTLGEFIFLGEADTLPAPPPATTPAPEPAPAAK</sequence>
<accession>A0A1D8AXF2</accession>
<dbReference type="RefSeq" id="WP_069962690.1">
    <property type="nucleotide sequence ID" value="NZ_CP016094.1"/>
</dbReference>